<organism evidence="1 2">
    <name type="scientific">Halosimplex aquaticum</name>
    <dbReference type="NCBI Taxonomy" id="3026162"/>
    <lineage>
        <taxon>Archaea</taxon>
        <taxon>Methanobacteriati</taxon>
        <taxon>Methanobacteriota</taxon>
        <taxon>Stenosarchaea group</taxon>
        <taxon>Halobacteria</taxon>
        <taxon>Halobacteriales</taxon>
        <taxon>Haloarculaceae</taxon>
        <taxon>Halosimplex</taxon>
    </lineage>
</organism>
<name>A0ABD5Y7Q6_9EURY</name>
<reference evidence="1 2" key="1">
    <citation type="journal article" date="2019" name="Int. J. Syst. Evol. Microbiol.">
        <title>The Global Catalogue of Microorganisms (GCM) 10K type strain sequencing project: providing services to taxonomists for standard genome sequencing and annotation.</title>
        <authorList>
            <consortium name="The Broad Institute Genomics Platform"/>
            <consortium name="The Broad Institute Genome Sequencing Center for Infectious Disease"/>
            <person name="Wu L."/>
            <person name="Ma J."/>
        </authorList>
    </citation>
    <scope>NUCLEOTIDE SEQUENCE [LARGE SCALE GENOMIC DNA]</scope>
    <source>
        <strain evidence="1 2">XZYJT29</strain>
    </source>
</reference>
<accession>A0ABD5Y7Q6</accession>
<dbReference type="RefSeq" id="WP_274322808.1">
    <property type="nucleotide sequence ID" value="NZ_CP118158.1"/>
</dbReference>
<comment type="caution">
    <text evidence="1">The sequence shown here is derived from an EMBL/GenBank/DDBJ whole genome shotgun (WGS) entry which is preliminary data.</text>
</comment>
<proteinExistence type="predicted"/>
<dbReference type="EMBL" id="JBHTAS010000001">
    <property type="protein sequence ID" value="MFC7141731.1"/>
    <property type="molecule type" value="Genomic_DNA"/>
</dbReference>
<dbReference type="Proteomes" id="UP001596432">
    <property type="component" value="Unassembled WGS sequence"/>
</dbReference>
<dbReference type="PROSITE" id="PS51257">
    <property type="entry name" value="PROKAR_LIPOPROTEIN"/>
    <property type="match status" value="1"/>
</dbReference>
<protein>
    <recommendedName>
        <fullName evidence="3">DUF4864 domain-containing protein</fullName>
    </recommendedName>
</protein>
<evidence type="ECO:0000313" key="2">
    <source>
        <dbReference type="Proteomes" id="UP001596432"/>
    </source>
</evidence>
<gene>
    <name evidence="1" type="ORF">ACFQMA_18065</name>
</gene>
<evidence type="ECO:0000313" key="1">
    <source>
        <dbReference type="EMBL" id="MFC7141731.1"/>
    </source>
</evidence>
<evidence type="ECO:0008006" key="3">
    <source>
        <dbReference type="Google" id="ProtNLM"/>
    </source>
</evidence>
<keyword evidence="2" id="KW-1185">Reference proteome</keyword>
<sequence length="171" mass="19216">MTPNRTTGIAIVFALLLVTSGCITQNELSWTIGLEIQDTEESDQAQEITLETYIGGSYGPVVVRNVSIVFVGEHQRILGRENIGTLSSNQSYRKNVTVSLPEQPEQMLLQPERITTPNNYVYVFEGLVSDGNQYLAVQTLTGDTDTQFHFFERSWRDCKYNLSCEKLESAP</sequence>
<dbReference type="GeneID" id="78822051"/>
<dbReference type="AlphaFoldDB" id="A0ABD5Y7Q6"/>